<feature type="domain" description="IraD/Gp25-like" evidence="1">
    <location>
        <begin position="41"/>
        <end position="139"/>
    </location>
</feature>
<dbReference type="OrthoDB" id="7305179at2"/>
<dbReference type="PANTHER" id="PTHR38595">
    <property type="entry name" value="CYTOPLASMIC PROTEIN-RELATED"/>
    <property type="match status" value="1"/>
</dbReference>
<proteinExistence type="predicted"/>
<accession>A0A4U1IIL1</accession>
<sequence>MAKAWGSTSAGRVPLFDRLVDENPAQKQEAVPYCTLDRDGLRASVARELGRILGTRSPISGDEALSRQRTTIDYGLPDLELGGRALVPEELRRLVRLVQKTIEAYEPRLQNVRVEIKRREDAPPHARLVVALSATLVTDEVREPLSFEAPLDGSQGAS</sequence>
<dbReference type="RefSeq" id="WP_136936135.1">
    <property type="nucleotide sequence ID" value="NZ_SSMQ01000117.1"/>
</dbReference>
<dbReference type="PANTHER" id="PTHR38595:SF1">
    <property type="entry name" value="TYPE VI SECRETION SYSTEM COMPONENT TSSE1"/>
    <property type="match status" value="1"/>
</dbReference>
<dbReference type="EMBL" id="SSMQ01000117">
    <property type="protein sequence ID" value="TKC93692.1"/>
    <property type="molecule type" value="Genomic_DNA"/>
</dbReference>
<dbReference type="Proteomes" id="UP000309215">
    <property type="component" value="Unassembled WGS sequence"/>
</dbReference>
<organism evidence="2 3">
    <name type="scientific">Polyangium fumosum</name>
    <dbReference type="NCBI Taxonomy" id="889272"/>
    <lineage>
        <taxon>Bacteria</taxon>
        <taxon>Pseudomonadati</taxon>
        <taxon>Myxococcota</taxon>
        <taxon>Polyangia</taxon>
        <taxon>Polyangiales</taxon>
        <taxon>Polyangiaceae</taxon>
        <taxon>Polyangium</taxon>
    </lineage>
</organism>
<comment type="caution">
    <text evidence="2">The sequence shown here is derived from an EMBL/GenBank/DDBJ whole genome shotgun (WGS) entry which is preliminary data.</text>
</comment>
<dbReference type="InterPro" id="IPR017737">
    <property type="entry name" value="TssE1-like"/>
</dbReference>
<evidence type="ECO:0000259" key="1">
    <source>
        <dbReference type="Pfam" id="PF04965"/>
    </source>
</evidence>
<gene>
    <name evidence="2" type="primary">tssE</name>
    <name evidence="2" type="ORF">E8A74_49145</name>
</gene>
<protein>
    <submittedName>
        <fullName evidence="2">Type VI secretion system baseplate subunit TssE</fullName>
    </submittedName>
</protein>
<dbReference type="InterPro" id="IPR007048">
    <property type="entry name" value="IraD/Gp25-like"/>
</dbReference>
<dbReference type="Pfam" id="PF04965">
    <property type="entry name" value="GPW_gp25"/>
    <property type="match status" value="1"/>
</dbReference>
<evidence type="ECO:0000313" key="3">
    <source>
        <dbReference type="Proteomes" id="UP000309215"/>
    </source>
</evidence>
<keyword evidence="3" id="KW-1185">Reference proteome</keyword>
<evidence type="ECO:0000313" key="2">
    <source>
        <dbReference type="EMBL" id="TKC93692.1"/>
    </source>
</evidence>
<dbReference type="Gene3D" id="3.10.450.40">
    <property type="match status" value="1"/>
</dbReference>
<reference evidence="2 3" key="1">
    <citation type="submission" date="2019-04" db="EMBL/GenBank/DDBJ databases">
        <authorList>
            <person name="Li Y."/>
            <person name="Wang J."/>
        </authorList>
    </citation>
    <scope>NUCLEOTIDE SEQUENCE [LARGE SCALE GENOMIC DNA]</scope>
    <source>
        <strain evidence="2 3">DSM 14668</strain>
    </source>
</reference>
<dbReference type="InterPro" id="IPR053176">
    <property type="entry name" value="T6SS_TssE1-like"/>
</dbReference>
<dbReference type="NCBIfam" id="TIGR03357">
    <property type="entry name" value="VI_zyme"/>
    <property type="match status" value="1"/>
</dbReference>
<dbReference type="AlphaFoldDB" id="A0A4U1IIL1"/>
<dbReference type="SUPFAM" id="SSF160719">
    <property type="entry name" value="gpW/gp25-like"/>
    <property type="match status" value="1"/>
</dbReference>
<name>A0A4U1IIL1_9BACT</name>